<accession>A0A5B7HVA5</accession>
<sequence>MMGMLVTLAWCEGRVWNAWNALREWNEVLRCVASMVPDLCWQRHAPVASITASAPHLPCCDCSV</sequence>
<dbReference type="EMBL" id="VSRR010044699">
    <property type="protein sequence ID" value="MPC76971.1"/>
    <property type="molecule type" value="Genomic_DNA"/>
</dbReference>
<protein>
    <submittedName>
        <fullName evidence="1">Uncharacterized protein</fullName>
    </submittedName>
</protein>
<reference evidence="1 2" key="1">
    <citation type="submission" date="2019-05" db="EMBL/GenBank/DDBJ databases">
        <title>Another draft genome of Portunus trituberculatus and its Hox gene families provides insights of decapod evolution.</title>
        <authorList>
            <person name="Jeong J.-H."/>
            <person name="Song I."/>
            <person name="Kim S."/>
            <person name="Choi T."/>
            <person name="Kim D."/>
            <person name="Ryu S."/>
            <person name="Kim W."/>
        </authorList>
    </citation>
    <scope>NUCLEOTIDE SEQUENCE [LARGE SCALE GENOMIC DNA]</scope>
    <source>
        <tissue evidence="1">Muscle</tissue>
    </source>
</reference>
<dbReference type="Proteomes" id="UP000324222">
    <property type="component" value="Unassembled WGS sequence"/>
</dbReference>
<name>A0A5B7HVA5_PORTR</name>
<gene>
    <name evidence="1" type="ORF">E2C01_071408</name>
</gene>
<proteinExistence type="predicted"/>
<evidence type="ECO:0000313" key="1">
    <source>
        <dbReference type="EMBL" id="MPC76971.1"/>
    </source>
</evidence>
<dbReference type="AlphaFoldDB" id="A0A5B7HVA5"/>
<comment type="caution">
    <text evidence="1">The sequence shown here is derived from an EMBL/GenBank/DDBJ whole genome shotgun (WGS) entry which is preliminary data.</text>
</comment>
<organism evidence="1 2">
    <name type="scientific">Portunus trituberculatus</name>
    <name type="common">Swimming crab</name>
    <name type="synonym">Neptunus trituberculatus</name>
    <dbReference type="NCBI Taxonomy" id="210409"/>
    <lineage>
        <taxon>Eukaryota</taxon>
        <taxon>Metazoa</taxon>
        <taxon>Ecdysozoa</taxon>
        <taxon>Arthropoda</taxon>
        <taxon>Crustacea</taxon>
        <taxon>Multicrustacea</taxon>
        <taxon>Malacostraca</taxon>
        <taxon>Eumalacostraca</taxon>
        <taxon>Eucarida</taxon>
        <taxon>Decapoda</taxon>
        <taxon>Pleocyemata</taxon>
        <taxon>Brachyura</taxon>
        <taxon>Eubrachyura</taxon>
        <taxon>Portunoidea</taxon>
        <taxon>Portunidae</taxon>
        <taxon>Portuninae</taxon>
        <taxon>Portunus</taxon>
    </lineage>
</organism>
<evidence type="ECO:0000313" key="2">
    <source>
        <dbReference type="Proteomes" id="UP000324222"/>
    </source>
</evidence>
<keyword evidence="2" id="KW-1185">Reference proteome</keyword>